<keyword evidence="1" id="KW-1133">Transmembrane helix</keyword>
<gene>
    <name evidence="2" type="ORF">Amal_01763</name>
</gene>
<protein>
    <submittedName>
        <fullName evidence="2">Uncharacterized protein</fullName>
    </submittedName>
</protein>
<proteinExistence type="predicted"/>
<evidence type="ECO:0000313" key="2">
    <source>
        <dbReference type="EMBL" id="OAG75993.1"/>
    </source>
</evidence>
<accession>A0A177G6S2</accession>
<reference evidence="2 3" key="1">
    <citation type="submission" date="2016-03" db="EMBL/GenBank/DDBJ databases">
        <title>Draft genome sequence of Acetobacter malorum CECT 7742, a strain isolated from strawberry vinegar.</title>
        <authorList>
            <person name="Sainz F."/>
            <person name="Mas A."/>
            <person name="Torija M.J."/>
        </authorList>
    </citation>
    <scope>NUCLEOTIDE SEQUENCE [LARGE SCALE GENOMIC DNA]</scope>
    <source>
        <strain evidence="2 3">CECT 7742</strain>
    </source>
</reference>
<comment type="caution">
    <text evidence="2">The sequence shown here is derived from an EMBL/GenBank/DDBJ whole genome shotgun (WGS) entry which is preliminary data.</text>
</comment>
<organism evidence="2 3">
    <name type="scientific">Acetobacter malorum</name>
    <dbReference type="NCBI Taxonomy" id="178901"/>
    <lineage>
        <taxon>Bacteria</taxon>
        <taxon>Pseudomonadati</taxon>
        <taxon>Pseudomonadota</taxon>
        <taxon>Alphaproteobacteria</taxon>
        <taxon>Acetobacterales</taxon>
        <taxon>Acetobacteraceae</taxon>
        <taxon>Acetobacter</taxon>
    </lineage>
</organism>
<dbReference type="EMBL" id="LVHD01000018">
    <property type="protein sequence ID" value="OAG75993.1"/>
    <property type="molecule type" value="Genomic_DNA"/>
</dbReference>
<dbReference type="STRING" id="178901.AmDm5_1885"/>
<feature type="transmembrane region" description="Helical" evidence="1">
    <location>
        <begin position="6"/>
        <end position="25"/>
    </location>
</feature>
<dbReference type="PATRIC" id="fig|178901.16.peg.1877"/>
<sequence length="36" mass="3653">MAAYGDIGAAVLAVIAGAFALAFAIERGRKKNDPFG</sequence>
<dbReference type="AlphaFoldDB" id="A0A177G6S2"/>
<dbReference type="Proteomes" id="UP000077349">
    <property type="component" value="Unassembled WGS sequence"/>
</dbReference>
<keyword evidence="1" id="KW-0472">Membrane</keyword>
<name>A0A177G6S2_9PROT</name>
<evidence type="ECO:0000313" key="3">
    <source>
        <dbReference type="Proteomes" id="UP000077349"/>
    </source>
</evidence>
<evidence type="ECO:0000256" key="1">
    <source>
        <dbReference type="SAM" id="Phobius"/>
    </source>
</evidence>
<keyword evidence="1" id="KW-0812">Transmembrane</keyword>